<dbReference type="EMBL" id="BMAU01021261">
    <property type="protein sequence ID" value="GFY06699.1"/>
    <property type="molecule type" value="Genomic_DNA"/>
</dbReference>
<reference evidence="1" key="1">
    <citation type="submission" date="2020-08" db="EMBL/GenBank/DDBJ databases">
        <title>Multicomponent nature underlies the extraordinary mechanical properties of spider dragline silk.</title>
        <authorList>
            <person name="Kono N."/>
            <person name="Nakamura H."/>
            <person name="Mori M."/>
            <person name="Yoshida Y."/>
            <person name="Ohtoshi R."/>
            <person name="Malay A.D."/>
            <person name="Moran D.A.P."/>
            <person name="Tomita M."/>
            <person name="Numata K."/>
            <person name="Arakawa K."/>
        </authorList>
    </citation>
    <scope>NUCLEOTIDE SEQUENCE</scope>
</reference>
<proteinExistence type="predicted"/>
<dbReference type="AlphaFoldDB" id="A0A8X6VGP7"/>
<comment type="caution">
    <text evidence="1">The sequence shown here is derived from an EMBL/GenBank/DDBJ whole genome shotgun (WGS) entry which is preliminary data.</text>
</comment>
<keyword evidence="2" id="KW-1185">Reference proteome</keyword>
<accession>A0A8X6VGP7</accession>
<protein>
    <submittedName>
        <fullName evidence="1">Uncharacterized protein</fullName>
    </submittedName>
</protein>
<sequence length="127" mass="14829">MDVLEALTIAKTKLRLHLAVLGNVEMSLAGLLDWEITDIVDLFAEVFPPEEMRVKMILRIKEAEDLILIIERITDKLKGRINHPELEPLEIETFNFVKEVFPIMKENLTLWCELIVLRYNLFIRLGI</sequence>
<name>A0A8X6VGP7_TRICX</name>
<gene>
    <name evidence="1" type="ORF">TNCV_3525551</name>
</gene>
<organism evidence="1 2">
    <name type="scientific">Trichonephila clavipes</name>
    <name type="common">Golden silk orbweaver</name>
    <name type="synonym">Nephila clavipes</name>
    <dbReference type="NCBI Taxonomy" id="2585209"/>
    <lineage>
        <taxon>Eukaryota</taxon>
        <taxon>Metazoa</taxon>
        <taxon>Ecdysozoa</taxon>
        <taxon>Arthropoda</taxon>
        <taxon>Chelicerata</taxon>
        <taxon>Arachnida</taxon>
        <taxon>Araneae</taxon>
        <taxon>Araneomorphae</taxon>
        <taxon>Entelegynae</taxon>
        <taxon>Araneoidea</taxon>
        <taxon>Nephilidae</taxon>
        <taxon>Trichonephila</taxon>
    </lineage>
</organism>
<evidence type="ECO:0000313" key="2">
    <source>
        <dbReference type="Proteomes" id="UP000887159"/>
    </source>
</evidence>
<evidence type="ECO:0000313" key="1">
    <source>
        <dbReference type="EMBL" id="GFY06699.1"/>
    </source>
</evidence>
<dbReference type="Proteomes" id="UP000887159">
    <property type="component" value="Unassembled WGS sequence"/>
</dbReference>